<reference evidence="3 4" key="1">
    <citation type="submission" date="2013-10" db="EMBL/GenBank/DDBJ databases">
        <title>Complete genome sequence of Corynebacterium lactis DSM 45799(T), isolated from raw cow milk.</title>
        <authorList>
            <person name="Ruckert C."/>
            <person name="Albersmeier A."/>
            <person name="Lipski A."/>
            <person name="Kalinowski J."/>
        </authorList>
    </citation>
    <scope>NUCLEOTIDE SEQUENCE [LARGE SCALE GENOMIC DNA]</scope>
    <source>
        <strain evidence="3 4">RW2-5</strain>
    </source>
</reference>
<proteinExistence type="predicted"/>
<name>A0A0K2GX94_9CORY</name>
<feature type="transmembrane region" description="Helical" evidence="2">
    <location>
        <begin position="425"/>
        <end position="454"/>
    </location>
</feature>
<keyword evidence="4" id="KW-1185">Reference proteome</keyword>
<feature type="transmembrane region" description="Helical" evidence="2">
    <location>
        <begin position="39"/>
        <end position="60"/>
    </location>
</feature>
<dbReference type="STRING" id="1408189.CLAC_00170"/>
<dbReference type="InterPro" id="IPR005625">
    <property type="entry name" value="PepSY-ass_TM"/>
</dbReference>
<feature type="transmembrane region" description="Helical" evidence="2">
    <location>
        <begin position="217"/>
        <end position="241"/>
    </location>
</feature>
<gene>
    <name evidence="3" type="ORF">CLAC_00170</name>
</gene>
<accession>A0A0K2GX94</accession>
<evidence type="ECO:0000256" key="2">
    <source>
        <dbReference type="SAM" id="Phobius"/>
    </source>
</evidence>
<feature type="transmembrane region" description="Helical" evidence="2">
    <location>
        <begin position="175"/>
        <end position="196"/>
    </location>
</feature>
<dbReference type="PATRIC" id="fig|1408189.4.peg.35"/>
<dbReference type="EMBL" id="CP006841">
    <property type="protein sequence ID" value="ALA66409.1"/>
    <property type="molecule type" value="Genomic_DNA"/>
</dbReference>
<dbReference type="OrthoDB" id="9791166at2"/>
<feature type="transmembrane region" description="Helical" evidence="2">
    <location>
        <begin position="382"/>
        <end position="404"/>
    </location>
</feature>
<dbReference type="Proteomes" id="UP000058446">
    <property type="component" value="Chromosome"/>
</dbReference>
<dbReference type="Pfam" id="PF03929">
    <property type="entry name" value="PepSY_TM"/>
    <property type="match status" value="1"/>
</dbReference>
<evidence type="ECO:0000313" key="3">
    <source>
        <dbReference type="EMBL" id="ALA66409.1"/>
    </source>
</evidence>
<sequence length="471" mass="50887">MTSIATGTAAEDSAAKPVAENRNDRNGGPRGFLHRMHTIAGILVAPLLVIAAVTGIGYALSPSIEKVVYSEQMTATSSLPPRSLEQQVEAARKLHPDLPVDAVQTYDEPGRTTHVLFADSSLLSKSYRRVVFVDPGDLSIKGDTIQYGSAAALPVRTWISEGHKRLWSGNNIGRLYSETAAAWMGALTLAGLWLWWDRSRRGRNKGTSKRAHHMSRHARVGVWLSIGLLFLTATGLTWSWVAGSGIKQVREAMDWFAPKPNTAITAAATPGAAATDAHAGHGASASAAPVEVWNQADTVNRVARDSGLVGKIELTPPADGDAWVAKEARQEWRLGMETVAVDGSNGNIVDRVAFADWPLAAKLTEWTINAHMGILFGWVNQLILVAVGIGLIAIIIRGYAMWFGRGRGRRPGRLPLPTRWRDIRPSVAVAIIVALVAYSVIAPLFGVTLVLFAVADWVWRKMRGATGVKKD</sequence>
<dbReference type="KEGG" id="clw:CLAC_00170"/>
<organism evidence="3 4">
    <name type="scientific">Corynebacterium lactis RW2-5</name>
    <dbReference type="NCBI Taxonomy" id="1408189"/>
    <lineage>
        <taxon>Bacteria</taxon>
        <taxon>Bacillati</taxon>
        <taxon>Actinomycetota</taxon>
        <taxon>Actinomycetes</taxon>
        <taxon>Mycobacteriales</taxon>
        <taxon>Corynebacteriaceae</taxon>
        <taxon>Corynebacterium</taxon>
    </lineage>
</organism>
<keyword evidence="2" id="KW-1133">Transmembrane helix</keyword>
<protein>
    <submittedName>
        <fullName evidence="3">Membrane protein</fullName>
    </submittedName>
</protein>
<feature type="region of interest" description="Disordered" evidence="1">
    <location>
        <begin position="1"/>
        <end position="29"/>
    </location>
</feature>
<dbReference type="PANTHER" id="PTHR34219:SF1">
    <property type="entry name" value="PEPSY DOMAIN-CONTAINING PROTEIN"/>
    <property type="match status" value="1"/>
</dbReference>
<evidence type="ECO:0000313" key="4">
    <source>
        <dbReference type="Proteomes" id="UP000058446"/>
    </source>
</evidence>
<dbReference type="PANTHER" id="PTHR34219">
    <property type="entry name" value="IRON-REGULATED INNER MEMBRANE PROTEIN-RELATED"/>
    <property type="match status" value="1"/>
</dbReference>
<keyword evidence="2" id="KW-0472">Membrane</keyword>
<dbReference type="AlphaFoldDB" id="A0A0K2GX94"/>
<evidence type="ECO:0000256" key="1">
    <source>
        <dbReference type="SAM" id="MobiDB-lite"/>
    </source>
</evidence>
<keyword evidence="2" id="KW-0812">Transmembrane</keyword>